<gene>
    <name evidence="1" type="ORF">ACFSUC_02190</name>
</gene>
<accession>A0ABW5R6P7</accession>
<name>A0ABW5R6P7_9BACL</name>
<dbReference type="EMBL" id="JBHUMM010000002">
    <property type="protein sequence ID" value="MFD2670415.1"/>
    <property type="molecule type" value="Genomic_DNA"/>
</dbReference>
<keyword evidence="2" id="KW-1185">Reference proteome</keyword>
<evidence type="ECO:0000313" key="1">
    <source>
        <dbReference type="EMBL" id="MFD2670415.1"/>
    </source>
</evidence>
<dbReference type="PROSITE" id="PS51257">
    <property type="entry name" value="PROKAR_LIPOPROTEIN"/>
    <property type="match status" value="1"/>
</dbReference>
<proteinExistence type="predicted"/>
<dbReference type="RefSeq" id="WP_379927799.1">
    <property type="nucleotide sequence ID" value="NZ_JBHUMM010000002.1"/>
</dbReference>
<comment type="caution">
    <text evidence="1">The sequence shown here is derived from an EMBL/GenBank/DDBJ whole genome shotgun (WGS) entry which is preliminary data.</text>
</comment>
<evidence type="ECO:0000313" key="2">
    <source>
        <dbReference type="Proteomes" id="UP001597497"/>
    </source>
</evidence>
<protein>
    <submittedName>
        <fullName evidence="1">Uncharacterized protein</fullName>
    </submittedName>
</protein>
<sequence length="174" mass="19863">MRMLICLVLVLALTACSNESNIVIEEKIKENLQLETEKPKEKKGLSEHSIDLDISQVKFDADMKPDLKNKLLIYFKALKEADPKQAADIFYLDPEKSIGVLWMFDMQDITSIDAVEIDASRKLPDDFLGEHGLASESILPAIVTVVHYTKSNHSYSLNFIFVQSENEWKLFRVD</sequence>
<organism evidence="1 2">
    <name type="scientific">Marinicrinis sediminis</name>
    <dbReference type="NCBI Taxonomy" id="1652465"/>
    <lineage>
        <taxon>Bacteria</taxon>
        <taxon>Bacillati</taxon>
        <taxon>Bacillota</taxon>
        <taxon>Bacilli</taxon>
        <taxon>Bacillales</taxon>
        <taxon>Paenibacillaceae</taxon>
    </lineage>
</organism>
<dbReference type="Proteomes" id="UP001597497">
    <property type="component" value="Unassembled WGS sequence"/>
</dbReference>
<reference evidence="2" key="1">
    <citation type="journal article" date="2019" name="Int. J. Syst. Evol. Microbiol.">
        <title>The Global Catalogue of Microorganisms (GCM) 10K type strain sequencing project: providing services to taxonomists for standard genome sequencing and annotation.</title>
        <authorList>
            <consortium name="The Broad Institute Genomics Platform"/>
            <consortium name="The Broad Institute Genome Sequencing Center for Infectious Disease"/>
            <person name="Wu L."/>
            <person name="Ma J."/>
        </authorList>
    </citation>
    <scope>NUCLEOTIDE SEQUENCE [LARGE SCALE GENOMIC DNA]</scope>
    <source>
        <strain evidence="2">KCTC 33676</strain>
    </source>
</reference>